<feature type="transmembrane region" description="Helical" evidence="6">
    <location>
        <begin position="210"/>
        <end position="235"/>
    </location>
</feature>
<evidence type="ECO:0000256" key="6">
    <source>
        <dbReference type="SAM" id="Phobius"/>
    </source>
</evidence>
<evidence type="ECO:0000256" key="1">
    <source>
        <dbReference type="ARBA" id="ARBA00004651"/>
    </source>
</evidence>
<proteinExistence type="predicted"/>
<dbReference type="GO" id="GO:0005886">
    <property type="term" value="C:plasma membrane"/>
    <property type="evidence" value="ECO:0007669"/>
    <property type="project" value="UniProtKB-SubCell"/>
</dbReference>
<dbReference type="EMBL" id="LAZR01004398">
    <property type="protein sequence ID" value="KKN08964.1"/>
    <property type="molecule type" value="Genomic_DNA"/>
</dbReference>
<dbReference type="InterPro" id="IPR050833">
    <property type="entry name" value="Poly_Biosynth_Transport"/>
</dbReference>
<keyword evidence="5 6" id="KW-0472">Membrane</keyword>
<feature type="transmembrane region" description="Helical" evidence="6">
    <location>
        <begin position="7"/>
        <end position="29"/>
    </location>
</feature>
<evidence type="ECO:0000256" key="2">
    <source>
        <dbReference type="ARBA" id="ARBA00022475"/>
    </source>
</evidence>
<feature type="transmembrane region" description="Helical" evidence="6">
    <location>
        <begin position="379"/>
        <end position="404"/>
    </location>
</feature>
<feature type="transmembrane region" description="Helical" evidence="6">
    <location>
        <begin position="104"/>
        <end position="128"/>
    </location>
</feature>
<accession>A0A0F9MT67</accession>
<organism evidence="7">
    <name type="scientific">marine sediment metagenome</name>
    <dbReference type="NCBI Taxonomy" id="412755"/>
    <lineage>
        <taxon>unclassified sequences</taxon>
        <taxon>metagenomes</taxon>
        <taxon>ecological metagenomes</taxon>
    </lineage>
</organism>
<keyword evidence="4 6" id="KW-1133">Transmembrane helix</keyword>
<feature type="transmembrane region" description="Helical" evidence="6">
    <location>
        <begin position="247"/>
        <end position="270"/>
    </location>
</feature>
<evidence type="ECO:0000313" key="7">
    <source>
        <dbReference type="EMBL" id="KKN08964.1"/>
    </source>
</evidence>
<name>A0A0F9MT67_9ZZZZ</name>
<comment type="caution">
    <text evidence="7">The sequence shown here is derived from an EMBL/GenBank/DDBJ whole genome shotgun (WGS) entry which is preliminary data.</text>
</comment>
<feature type="transmembrane region" description="Helical" evidence="6">
    <location>
        <begin position="324"/>
        <end position="346"/>
    </location>
</feature>
<sequence>MKEKFVFSLITGLSSNVLFLFASYLLLLQLNISSIGLWVFLNTVVNLGFLFINMGFDAIHYQYSGKENITEYIGTYFMIKVVILIINVIITIGLLAILQIWSTVFLAFSLLLLFSKIFFCIGNIFIVNLRIKIKIFKAEIPNFFVITGNSLSIIYLAFNMSHISDPILYLSVSNFIFYTFFVIIIVYLSKNEIKINKPNKLLARNYIKDAKPLIFFSIVSVIATYFGNLILYYSFGNESLGYFSSVNTYLIPVLLLISGSISSIYLTLFSQDFEREDFNSIKKTLYIIENYSSILFLSIIIIILLNGELIISIFLPTFVEVVPILYIMIFIPYFVGISQPYSWLLVAGKKQKINARVNSFVSILIIILMLYFIPQELFFFQTLGLGVIGYALAQTIPWIFWTFLCRYYINKTL</sequence>
<keyword evidence="2" id="KW-1003">Cell membrane</keyword>
<evidence type="ECO:0008006" key="8">
    <source>
        <dbReference type="Google" id="ProtNLM"/>
    </source>
</evidence>
<evidence type="ECO:0000256" key="3">
    <source>
        <dbReference type="ARBA" id="ARBA00022692"/>
    </source>
</evidence>
<dbReference type="PANTHER" id="PTHR30250:SF11">
    <property type="entry name" value="O-ANTIGEN TRANSPORTER-RELATED"/>
    <property type="match status" value="1"/>
</dbReference>
<evidence type="ECO:0000256" key="4">
    <source>
        <dbReference type="ARBA" id="ARBA00022989"/>
    </source>
</evidence>
<dbReference type="AlphaFoldDB" id="A0A0F9MT67"/>
<feature type="transmembrane region" description="Helical" evidence="6">
    <location>
        <begin position="35"/>
        <end position="56"/>
    </location>
</feature>
<dbReference type="PANTHER" id="PTHR30250">
    <property type="entry name" value="PST FAMILY PREDICTED COLANIC ACID TRANSPORTER"/>
    <property type="match status" value="1"/>
</dbReference>
<protein>
    <recommendedName>
        <fullName evidence="8">Polysaccharide biosynthesis protein C-terminal domain-containing protein</fullName>
    </recommendedName>
</protein>
<feature type="transmembrane region" description="Helical" evidence="6">
    <location>
        <begin position="140"/>
        <end position="161"/>
    </location>
</feature>
<evidence type="ECO:0000256" key="5">
    <source>
        <dbReference type="ARBA" id="ARBA00023136"/>
    </source>
</evidence>
<feature type="transmembrane region" description="Helical" evidence="6">
    <location>
        <begin position="77"/>
        <end position="98"/>
    </location>
</feature>
<feature type="non-terminal residue" evidence="7">
    <location>
        <position position="413"/>
    </location>
</feature>
<keyword evidence="3 6" id="KW-0812">Transmembrane</keyword>
<feature type="transmembrane region" description="Helical" evidence="6">
    <location>
        <begin position="291"/>
        <end position="318"/>
    </location>
</feature>
<feature type="transmembrane region" description="Helical" evidence="6">
    <location>
        <begin position="167"/>
        <end position="189"/>
    </location>
</feature>
<feature type="transmembrane region" description="Helical" evidence="6">
    <location>
        <begin position="353"/>
        <end position="373"/>
    </location>
</feature>
<gene>
    <name evidence="7" type="ORF">LCGC14_1051330</name>
</gene>
<reference evidence="7" key="1">
    <citation type="journal article" date="2015" name="Nature">
        <title>Complex archaea that bridge the gap between prokaryotes and eukaryotes.</title>
        <authorList>
            <person name="Spang A."/>
            <person name="Saw J.H."/>
            <person name="Jorgensen S.L."/>
            <person name="Zaremba-Niedzwiedzka K."/>
            <person name="Martijn J."/>
            <person name="Lind A.E."/>
            <person name="van Eijk R."/>
            <person name="Schleper C."/>
            <person name="Guy L."/>
            <person name="Ettema T.J."/>
        </authorList>
    </citation>
    <scope>NUCLEOTIDE SEQUENCE</scope>
</reference>
<comment type="subcellular location">
    <subcellularLocation>
        <location evidence="1">Cell membrane</location>
        <topology evidence="1">Multi-pass membrane protein</topology>
    </subcellularLocation>
</comment>